<dbReference type="SUPFAM" id="SSF55781">
    <property type="entry name" value="GAF domain-like"/>
    <property type="match status" value="1"/>
</dbReference>
<dbReference type="SMART" id="SM00346">
    <property type="entry name" value="HTH_ICLR"/>
    <property type="match status" value="1"/>
</dbReference>
<gene>
    <name evidence="5" type="ORF">E1269_00830</name>
</gene>
<dbReference type="InterPro" id="IPR014757">
    <property type="entry name" value="Tscrpt_reg_IclR_C"/>
</dbReference>
<evidence type="ECO:0000313" key="6">
    <source>
        <dbReference type="Proteomes" id="UP000294739"/>
    </source>
</evidence>
<keyword evidence="1" id="KW-0805">Transcription regulation</keyword>
<dbReference type="SUPFAM" id="SSF46785">
    <property type="entry name" value="Winged helix' DNA-binding domain"/>
    <property type="match status" value="1"/>
</dbReference>
<dbReference type="Pfam" id="PF01614">
    <property type="entry name" value="IclR_C"/>
    <property type="match status" value="1"/>
</dbReference>
<evidence type="ECO:0000256" key="2">
    <source>
        <dbReference type="ARBA" id="ARBA00023125"/>
    </source>
</evidence>
<dbReference type="AlphaFoldDB" id="A0A4R5DXN0"/>
<dbReference type="PANTHER" id="PTHR30136">
    <property type="entry name" value="HELIX-TURN-HELIX TRANSCRIPTIONAL REGULATOR, ICLR FAMILY"/>
    <property type="match status" value="1"/>
</dbReference>
<dbReference type="GO" id="GO:0045892">
    <property type="term" value="P:negative regulation of DNA-templated transcription"/>
    <property type="evidence" value="ECO:0007669"/>
    <property type="project" value="TreeGrafter"/>
</dbReference>
<dbReference type="EMBL" id="SMKZ01000001">
    <property type="protein sequence ID" value="TDE15873.1"/>
    <property type="molecule type" value="Genomic_DNA"/>
</dbReference>
<reference evidence="5 6" key="1">
    <citation type="submission" date="2019-03" db="EMBL/GenBank/DDBJ databases">
        <title>Draft genome sequences of novel Actinobacteria.</title>
        <authorList>
            <person name="Sahin N."/>
            <person name="Ay H."/>
            <person name="Saygin H."/>
        </authorList>
    </citation>
    <scope>NUCLEOTIDE SEQUENCE [LARGE SCALE GENOMIC DNA]</scope>
    <source>
        <strain evidence="5 6">5K138</strain>
    </source>
</reference>
<evidence type="ECO:0000256" key="1">
    <source>
        <dbReference type="ARBA" id="ARBA00023015"/>
    </source>
</evidence>
<keyword evidence="2" id="KW-0238">DNA-binding</keyword>
<evidence type="ECO:0000256" key="3">
    <source>
        <dbReference type="ARBA" id="ARBA00023163"/>
    </source>
</evidence>
<accession>A0A4R5DXN0</accession>
<keyword evidence="3" id="KW-0804">Transcription</keyword>
<dbReference type="Proteomes" id="UP000294739">
    <property type="component" value="Unassembled WGS sequence"/>
</dbReference>
<dbReference type="PROSITE" id="PS51078">
    <property type="entry name" value="ICLR_ED"/>
    <property type="match status" value="1"/>
</dbReference>
<dbReference type="InterPro" id="IPR005471">
    <property type="entry name" value="Tscrpt_reg_IclR_N"/>
</dbReference>
<proteinExistence type="predicted"/>
<dbReference type="RefSeq" id="WP_131890005.1">
    <property type="nucleotide sequence ID" value="NZ_SMKZ01000001.1"/>
</dbReference>
<dbReference type="InterPro" id="IPR036390">
    <property type="entry name" value="WH_DNA-bd_sf"/>
</dbReference>
<protein>
    <recommendedName>
        <fullName evidence="4">IclR-ED domain-containing protein</fullName>
    </recommendedName>
</protein>
<keyword evidence="6" id="KW-1185">Reference proteome</keyword>
<name>A0A4R5DXN0_9ACTN</name>
<dbReference type="PANTHER" id="PTHR30136:SF24">
    <property type="entry name" value="HTH-TYPE TRANSCRIPTIONAL REPRESSOR ALLR"/>
    <property type="match status" value="1"/>
</dbReference>
<dbReference type="InterPro" id="IPR050707">
    <property type="entry name" value="HTH_MetabolicPath_Reg"/>
</dbReference>
<dbReference type="Gene3D" id="1.10.10.10">
    <property type="entry name" value="Winged helix-like DNA-binding domain superfamily/Winged helix DNA-binding domain"/>
    <property type="match status" value="1"/>
</dbReference>
<feature type="domain" description="IclR-ED" evidence="4">
    <location>
        <begin position="67"/>
        <end position="239"/>
    </location>
</feature>
<organism evidence="5 6">
    <name type="scientific">Jiangella asiatica</name>
    <dbReference type="NCBI Taxonomy" id="2530372"/>
    <lineage>
        <taxon>Bacteria</taxon>
        <taxon>Bacillati</taxon>
        <taxon>Actinomycetota</taxon>
        <taxon>Actinomycetes</taxon>
        <taxon>Jiangellales</taxon>
        <taxon>Jiangellaceae</taxon>
        <taxon>Jiangella</taxon>
    </lineage>
</organism>
<evidence type="ECO:0000259" key="4">
    <source>
        <dbReference type="PROSITE" id="PS51078"/>
    </source>
</evidence>
<sequence>MSQTYSTSLTTLAVLERAGQEDRAFRAADIRESLGLTRGQLFAHLVTLREAGWLEHLPDSTFRLSLKARHLGERALAQAGIGERVRPVMEELTGSVMEAVSLAVIDGDVARIVERVEPDRAVLADSTFEGRMNLRHSASGRVLLAWGSPAKVRALRASGVDVPGDDELDAIKEHGYALSDTGIGLETVAVAVPVFDAGGAVFAALSIIGPVGRFDPAQALGELTAAAARMNELHTGLGAER</sequence>
<dbReference type="InterPro" id="IPR029016">
    <property type="entry name" value="GAF-like_dom_sf"/>
</dbReference>
<dbReference type="GO" id="GO:0003677">
    <property type="term" value="F:DNA binding"/>
    <property type="evidence" value="ECO:0007669"/>
    <property type="project" value="UniProtKB-KW"/>
</dbReference>
<dbReference type="InParanoid" id="A0A4R5DXN0"/>
<evidence type="ECO:0000313" key="5">
    <source>
        <dbReference type="EMBL" id="TDE15873.1"/>
    </source>
</evidence>
<dbReference type="InterPro" id="IPR036388">
    <property type="entry name" value="WH-like_DNA-bd_sf"/>
</dbReference>
<dbReference type="GO" id="GO:0003700">
    <property type="term" value="F:DNA-binding transcription factor activity"/>
    <property type="evidence" value="ECO:0007669"/>
    <property type="project" value="TreeGrafter"/>
</dbReference>
<dbReference type="Gene3D" id="3.30.450.40">
    <property type="match status" value="1"/>
</dbReference>
<dbReference type="OrthoDB" id="7274111at2"/>
<comment type="caution">
    <text evidence="5">The sequence shown here is derived from an EMBL/GenBank/DDBJ whole genome shotgun (WGS) entry which is preliminary data.</text>
</comment>